<dbReference type="RefSeq" id="WP_190476926.1">
    <property type="nucleotide sequence ID" value="NZ_JACJSG010000040.1"/>
</dbReference>
<organism evidence="2 3">
    <name type="scientific">Anabaena azotica FACHB-119</name>
    <dbReference type="NCBI Taxonomy" id="947527"/>
    <lineage>
        <taxon>Bacteria</taxon>
        <taxon>Bacillati</taxon>
        <taxon>Cyanobacteriota</taxon>
        <taxon>Cyanophyceae</taxon>
        <taxon>Nostocales</taxon>
        <taxon>Nostocaceae</taxon>
        <taxon>Anabaena</taxon>
        <taxon>Anabaena azotica</taxon>
    </lineage>
</organism>
<sequence length="273" mass="30608">MIRDLSQTLEAILTQSGLPPELAAARIIFDRPVDKSIPQQPTINLFLYDIRENLELRSNEPNIERNNGQAVIVRPPLRMDCTYLITAWPTGGTELALQEHRLLSQVLRVLSRYHSIPEQFLQGSFSQTKPILPLTISSIDRLKNPSEFWTALGIQLRAALAATITISIEPLPENPITIKTYKLVRETGLRLEQDRFAIEGEVEDINYQPVASATVQLVELAQTATTQSDGYYSFRFIPAGVYTLRVQPPSGTVQNFPITVPPLGTGKYKIRLT</sequence>
<evidence type="ECO:0000313" key="3">
    <source>
        <dbReference type="Proteomes" id="UP000661112"/>
    </source>
</evidence>
<accession>A0ABR8DC66</accession>
<feature type="domain" description="Pvc16 N-terminal" evidence="1">
    <location>
        <begin position="5"/>
        <end position="166"/>
    </location>
</feature>
<dbReference type="Proteomes" id="UP000661112">
    <property type="component" value="Unassembled WGS sequence"/>
</dbReference>
<reference evidence="2 3" key="1">
    <citation type="journal article" date="2020" name="ISME J.">
        <title>Comparative genomics reveals insights into cyanobacterial evolution and habitat adaptation.</title>
        <authorList>
            <person name="Chen M.Y."/>
            <person name="Teng W.K."/>
            <person name="Zhao L."/>
            <person name="Hu C.X."/>
            <person name="Zhou Y.K."/>
            <person name="Han B.P."/>
            <person name="Song L.R."/>
            <person name="Shu W.S."/>
        </authorList>
    </citation>
    <scope>NUCLEOTIDE SEQUENCE [LARGE SCALE GENOMIC DNA]</scope>
    <source>
        <strain evidence="2 3">FACHB-119</strain>
    </source>
</reference>
<evidence type="ECO:0000259" key="1">
    <source>
        <dbReference type="Pfam" id="PF14065"/>
    </source>
</evidence>
<dbReference type="SUPFAM" id="SSF49452">
    <property type="entry name" value="Starch-binding domain-like"/>
    <property type="match status" value="1"/>
</dbReference>
<dbReference type="Gene3D" id="2.60.40.1120">
    <property type="entry name" value="Carboxypeptidase-like, regulatory domain"/>
    <property type="match status" value="1"/>
</dbReference>
<dbReference type="Pfam" id="PF13620">
    <property type="entry name" value="CarboxypepD_reg"/>
    <property type="match status" value="1"/>
</dbReference>
<dbReference type="InterPro" id="IPR025351">
    <property type="entry name" value="Pvc16_N"/>
</dbReference>
<comment type="caution">
    <text evidence="2">The sequence shown here is derived from an EMBL/GenBank/DDBJ whole genome shotgun (WGS) entry which is preliminary data.</text>
</comment>
<evidence type="ECO:0000313" key="2">
    <source>
        <dbReference type="EMBL" id="MBD2503812.1"/>
    </source>
</evidence>
<name>A0ABR8DC66_9NOST</name>
<keyword evidence="3" id="KW-1185">Reference proteome</keyword>
<dbReference type="EMBL" id="JACJSG010000040">
    <property type="protein sequence ID" value="MBD2503812.1"/>
    <property type="molecule type" value="Genomic_DNA"/>
</dbReference>
<gene>
    <name evidence="2" type="ORF">H6G83_24920</name>
</gene>
<protein>
    <submittedName>
        <fullName evidence="2">DUF4255 domain-containing protein</fullName>
    </submittedName>
</protein>
<proteinExistence type="predicted"/>
<dbReference type="InterPro" id="IPR013784">
    <property type="entry name" value="Carb-bd-like_fold"/>
</dbReference>
<dbReference type="Pfam" id="PF14065">
    <property type="entry name" value="Pvc16_N"/>
    <property type="match status" value="1"/>
</dbReference>